<evidence type="ECO:0000313" key="1">
    <source>
        <dbReference type="EMBL" id="XCM38589.1"/>
    </source>
</evidence>
<dbReference type="AlphaFoldDB" id="A0AAU8JIL0"/>
<accession>A0AAU8JIL0</accession>
<reference evidence="1" key="1">
    <citation type="submission" date="2024-07" db="EMBL/GenBank/DDBJ databases">
        <authorList>
            <person name="Kim Y.J."/>
            <person name="Jeong J.Y."/>
        </authorList>
    </citation>
    <scope>NUCLEOTIDE SEQUENCE</scope>
    <source>
        <strain evidence="1">GIHE-MW2</strain>
    </source>
</reference>
<sequence length="190" mass="20370">MKHWHKILAVALLISAAWLAGYGTKPRTVAGQPLSAETAPISATALPVVLPEKAEVILREGNAKEGLLTQVTAEQLVLTLAGLEISVPTKDVTEVEFKGDVRFYSNGQLVIRGEGEISSRPDTWSQIPLSAFQVVEAATGQARVNLTLSSLPPSKQQGILSVATTATYVVEQMQFEPEGKVTLTVRPVLK</sequence>
<dbReference type="EMBL" id="CP159837">
    <property type="protein sequence ID" value="XCM38589.1"/>
    <property type="molecule type" value="Genomic_DNA"/>
</dbReference>
<protein>
    <submittedName>
        <fullName evidence="1">Uncharacterized protein</fullName>
    </submittedName>
</protein>
<organism evidence="1">
    <name type="scientific">Planktothricoides raciborskii GIHE-MW2</name>
    <dbReference type="NCBI Taxonomy" id="2792601"/>
    <lineage>
        <taxon>Bacteria</taxon>
        <taxon>Bacillati</taxon>
        <taxon>Cyanobacteriota</taxon>
        <taxon>Cyanophyceae</taxon>
        <taxon>Oscillatoriophycideae</taxon>
        <taxon>Oscillatoriales</taxon>
        <taxon>Oscillatoriaceae</taxon>
        <taxon>Planktothricoides</taxon>
    </lineage>
</organism>
<name>A0AAU8JIL0_9CYAN</name>
<dbReference type="RefSeq" id="WP_354635859.1">
    <property type="nucleotide sequence ID" value="NZ_CP159837.1"/>
</dbReference>
<gene>
    <name evidence="1" type="ORF">ABWT76_001447</name>
</gene>
<proteinExistence type="predicted"/>